<organism evidence="1">
    <name type="scientific">Pectinophora gossypiella</name>
    <name type="common">Cotton pink bollworm</name>
    <name type="synonym">Depressaria gossypiella</name>
    <dbReference type="NCBI Taxonomy" id="13191"/>
    <lineage>
        <taxon>Eukaryota</taxon>
        <taxon>Metazoa</taxon>
        <taxon>Ecdysozoa</taxon>
        <taxon>Arthropoda</taxon>
        <taxon>Hexapoda</taxon>
        <taxon>Insecta</taxon>
        <taxon>Pterygota</taxon>
        <taxon>Neoptera</taxon>
        <taxon>Endopterygota</taxon>
        <taxon>Lepidoptera</taxon>
        <taxon>Glossata</taxon>
        <taxon>Ditrysia</taxon>
        <taxon>Gelechioidea</taxon>
        <taxon>Gelechiidae</taxon>
        <taxon>Apatetrinae</taxon>
        <taxon>Pectinophora</taxon>
    </lineage>
</organism>
<dbReference type="EMBL" id="GDQN01010971">
    <property type="protein sequence ID" value="JAT80083.1"/>
    <property type="molecule type" value="Transcribed_RNA"/>
</dbReference>
<accession>A0A1E1VZD4</accession>
<gene>
    <name evidence="1" type="ORF">g.16966</name>
</gene>
<proteinExistence type="predicted"/>
<protein>
    <submittedName>
        <fullName evidence="1">Uncharacterized protein</fullName>
    </submittedName>
</protein>
<sequence length="412" mass="46754">MSAERKQHLIETYCGTCLSKDRKLSSLKVKCIYEQLTLHLKEFNICWECRRLMDKLFKFQKNALQAMYILQYQINRTVDNEPIKLHSTSALKERKTVFKLSIPSITPNLDGTTEILAKPDATAEQKNKESIMNIKKSQKIKKNNTCSPKLTSNCQTLAFQYSESFHPSTTSTVTSAQVETDTAKVTEDKKSAIPIPIDNKNQVIDTQNEETDDYDDVVWISNDEDEMSSPASKKNETTTRPSSNLVSLDHRDIPKGHNSIIMEIIDLTSQNKIDTRITNPKTVPIKSSLAQLDPVKANITVDNFKKNIRVSLNDKKQVNNKDNEATEDFDVIMMSYDKYKTSTPAIEKNETTTGQTSNPAPLDQLETLEGQNSQTISKEKRLKIINVLKTKSFQTELKKFQAKLKLCIPPVP</sequence>
<dbReference type="AlphaFoldDB" id="A0A1E1VZD4"/>
<name>A0A1E1VZD4_PECGO</name>
<reference evidence="1" key="1">
    <citation type="submission" date="2015-09" db="EMBL/GenBank/DDBJ databases">
        <title>De novo assembly of Pectinophora gossypiella (Pink Bollworm) gut transcriptome.</title>
        <authorList>
            <person name="Tassone E.E."/>
        </authorList>
    </citation>
    <scope>NUCLEOTIDE SEQUENCE</scope>
</reference>
<evidence type="ECO:0000313" key="1">
    <source>
        <dbReference type="EMBL" id="JAT80083.1"/>
    </source>
</evidence>
<feature type="non-terminal residue" evidence="1">
    <location>
        <position position="412"/>
    </location>
</feature>